<accession>A0A8K0EZM6</accession>
<keyword evidence="2" id="KW-1185">Reference proteome</keyword>
<dbReference type="GO" id="GO:0006364">
    <property type="term" value="P:rRNA processing"/>
    <property type="evidence" value="ECO:0007669"/>
    <property type="project" value="InterPro"/>
</dbReference>
<dbReference type="EMBL" id="OV696693">
    <property type="protein sequence ID" value="CAH1272421.1"/>
    <property type="molecule type" value="Genomic_DNA"/>
</dbReference>
<dbReference type="AlphaFoldDB" id="A0A8K0EZM6"/>
<dbReference type="GO" id="GO:0032797">
    <property type="term" value="C:SMN complex"/>
    <property type="evidence" value="ECO:0007669"/>
    <property type="project" value="InterPro"/>
</dbReference>
<evidence type="ECO:0000313" key="2">
    <source>
        <dbReference type="Proteomes" id="UP000838412"/>
    </source>
</evidence>
<protein>
    <submittedName>
        <fullName evidence="1">GEMIN4 protein</fullName>
    </submittedName>
</protein>
<dbReference type="PANTHER" id="PTHR15571:SF2">
    <property type="entry name" value="GEM-ASSOCIATED PROTEIN 4"/>
    <property type="match status" value="1"/>
</dbReference>
<organism evidence="1 2">
    <name type="scientific">Branchiostoma lanceolatum</name>
    <name type="common">Common lancelet</name>
    <name type="synonym">Amphioxus lanceolatum</name>
    <dbReference type="NCBI Taxonomy" id="7740"/>
    <lineage>
        <taxon>Eukaryota</taxon>
        <taxon>Metazoa</taxon>
        <taxon>Chordata</taxon>
        <taxon>Cephalochordata</taxon>
        <taxon>Leptocardii</taxon>
        <taxon>Amphioxiformes</taxon>
        <taxon>Branchiostomatidae</taxon>
        <taxon>Branchiostoma</taxon>
    </lineage>
</organism>
<name>A0A8K0EZM6_BRALA</name>
<gene>
    <name evidence="1" type="primary">GEMIN4</name>
    <name evidence="1" type="ORF">BLAG_LOCUS24067</name>
</gene>
<dbReference type="PANTHER" id="PTHR15571">
    <property type="entry name" value="GEM-ASSOCIATED PROTEIN 4"/>
    <property type="match status" value="1"/>
</dbReference>
<sequence length="1051" mass="118312">MVYTQEIAVLHSAFVLAEQQSPTPLHDLAKPNAKVTASQLHCTLQEIVSGLETAHKQFQQEHWSYKLTAILLEKVLDGQQAKQDSYFYPVCSILPRICKALFFELIKALEWGKWFLQCLRRLPSPVAVSLLKDLFTHVHLDPDDSDQSLLTSICQSLLDQSPSTLQTLHQSGESTSKERKQTEAVLVTAFFQELDSLIPLFGKGEQKLKLTSSCLLYICRKLQEQKPTELRACDANITQRIPSKCEQLRMMLPTDAQLLTDRKILKKLASRTDKMRITDSLKEDDNFDGETMNESSVPLVVEFLHKVLTKHCWLDNVDSGISGLELAQVAITQSTVDCLVSICDREEEDLTTRLYSSIREVCHVLQLCVGRWKKSMPTSAAMETVAKATRVEKDGIHIQTALQKMKDKLDGYEDCLDWMLNNSEELHKDPRWIDALERNIDVLASSRIVLSVAEIISTLRVKHPQDSAVLQVLRRLRKVLTAAYIQLPLTSQDAVLHQVLTVYGPGLLCSGPFREGVEDDVITGFNRMVLLGEGQEGVEVFSTMCGVALQAPLLFLKTAVNQAVNNTGQAGVMSKLLQVIPSLCTWRPDPDSPTLLCTTLHDATGDLRPNTREENNFITLAENLLQPYKPPFDPTCPFLSKPLLPARDLASLAVFPYIYQHYGQDQRVPLTTALKLLRVVLQDQGGDNNRWLQPQQVFPIMLCLCQLLDDTSALWEDNDDDHPISRTAQIRTLTLTTLEKIRHISLEILSSEPLKYEKQITWLHTKLKLLDWTSRLYVFSVLQLVLPQMKKEVPDVLFTFCDLPETTWLPLSDTLYGPGTGLVAMLECCRVSAEMAQYMTKAVTVDVEDASQLVLFQKGVTVALTQVLPQCVWREWSHVIQAVQELMREGLLVVPVEQGRHCQDLKDALQVELSTSQQLAEVLQLMASPWTETWVSPSVWVHVVKNYVSTMQELQHSVSQSDSPPETQLSVIGQFFCHCCSVMTVAPGEVCQQLFVLALDMLTMCQSLSTSANEEVALKQREGLRKEIEQLELHGGLKRTLQLKLDGIGQL</sequence>
<dbReference type="OrthoDB" id="9875414at2759"/>
<dbReference type="InterPro" id="IPR033265">
    <property type="entry name" value="GEMIN4"/>
</dbReference>
<reference evidence="1" key="1">
    <citation type="submission" date="2022-01" db="EMBL/GenBank/DDBJ databases">
        <authorList>
            <person name="Braso-Vives M."/>
        </authorList>
    </citation>
    <scope>NUCLEOTIDE SEQUENCE</scope>
</reference>
<dbReference type="Proteomes" id="UP000838412">
    <property type="component" value="Chromosome 8"/>
</dbReference>
<proteinExistence type="predicted"/>
<dbReference type="GO" id="GO:0000387">
    <property type="term" value="P:spliceosomal snRNP assembly"/>
    <property type="evidence" value="ECO:0007669"/>
    <property type="project" value="InterPro"/>
</dbReference>
<evidence type="ECO:0000313" key="1">
    <source>
        <dbReference type="EMBL" id="CAH1272421.1"/>
    </source>
</evidence>